<proteinExistence type="predicted"/>
<sequence>MTHEILTPAHRLRPGGRAVLSRLKLWHRRWHSRRALRRLPPERLKDIGLSEAQRRAELARPPWR</sequence>
<dbReference type="AlphaFoldDB" id="A0A6L7G5U6"/>
<evidence type="ECO:0000313" key="3">
    <source>
        <dbReference type="Proteomes" id="UP000477911"/>
    </source>
</evidence>
<protein>
    <submittedName>
        <fullName evidence="2">DUF1127 domain-containing protein</fullName>
    </submittedName>
</protein>
<dbReference type="EMBL" id="WUMU01000015">
    <property type="protein sequence ID" value="MXN18766.1"/>
    <property type="molecule type" value="Genomic_DNA"/>
</dbReference>
<evidence type="ECO:0000313" key="2">
    <source>
        <dbReference type="EMBL" id="MXN18766.1"/>
    </source>
</evidence>
<dbReference type="Pfam" id="PF06568">
    <property type="entry name" value="YjiS-like"/>
    <property type="match status" value="1"/>
</dbReference>
<accession>A0A6L7G5U6</accession>
<name>A0A6L7G5U6_9RHOB</name>
<gene>
    <name evidence="2" type="ORF">GR170_13025</name>
</gene>
<evidence type="ECO:0000259" key="1">
    <source>
        <dbReference type="Pfam" id="PF06568"/>
    </source>
</evidence>
<reference evidence="2 3" key="1">
    <citation type="submission" date="2019-12" db="EMBL/GenBank/DDBJ databases">
        <authorList>
            <person name="Li M."/>
        </authorList>
    </citation>
    <scope>NUCLEOTIDE SEQUENCE [LARGE SCALE GENOMIC DNA]</scope>
    <source>
        <strain evidence="2 3">GBMRC 2024</strain>
    </source>
</reference>
<organism evidence="2 3">
    <name type="scientific">Pseudooceanicola albus</name>
    <dbReference type="NCBI Taxonomy" id="2692189"/>
    <lineage>
        <taxon>Bacteria</taxon>
        <taxon>Pseudomonadati</taxon>
        <taxon>Pseudomonadota</taxon>
        <taxon>Alphaproteobacteria</taxon>
        <taxon>Rhodobacterales</taxon>
        <taxon>Paracoccaceae</taxon>
        <taxon>Pseudooceanicola</taxon>
    </lineage>
</organism>
<dbReference type="InterPro" id="IPR009506">
    <property type="entry name" value="YjiS-like"/>
</dbReference>
<comment type="caution">
    <text evidence="2">The sequence shown here is derived from an EMBL/GenBank/DDBJ whole genome shotgun (WGS) entry which is preliminary data.</text>
</comment>
<feature type="domain" description="YjiS-like" evidence="1">
    <location>
        <begin position="20"/>
        <end position="55"/>
    </location>
</feature>
<keyword evidence="3" id="KW-1185">Reference proteome</keyword>
<dbReference type="Proteomes" id="UP000477911">
    <property type="component" value="Unassembled WGS sequence"/>
</dbReference>
<dbReference type="RefSeq" id="WP_160894893.1">
    <property type="nucleotide sequence ID" value="NZ_WUMU01000015.1"/>
</dbReference>